<comment type="caution">
    <text evidence="1">The sequence shown here is derived from an EMBL/GenBank/DDBJ whole genome shotgun (WGS) entry which is preliminary data.</text>
</comment>
<name>A0ABW1JIF0_9ACTN</name>
<sequence>MTTTERSLAVAGGVLGGLLAAALGVPAAMAVESAAVRRNRRRTLAMRALAQPNERAA</sequence>
<dbReference type="RefSeq" id="WP_345714589.1">
    <property type="nucleotide sequence ID" value="NZ_BAABFP010000002.1"/>
</dbReference>
<evidence type="ECO:0000313" key="2">
    <source>
        <dbReference type="Proteomes" id="UP001596189"/>
    </source>
</evidence>
<organism evidence="1 2">
    <name type="scientific">Angustibacter luteus</name>
    <dbReference type="NCBI Taxonomy" id="658456"/>
    <lineage>
        <taxon>Bacteria</taxon>
        <taxon>Bacillati</taxon>
        <taxon>Actinomycetota</taxon>
        <taxon>Actinomycetes</taxon>
        <taxon>Kineosporiales</taxon>
        <taxon>Kineosporiaceae</taxon>
    </lineage>
</organism>
<accession>A0ABW1JIF0</accession>
<reference evidence="2" key="1">
    <citation type="journal article" date="2019" name="Int. J. Syst. Evol. Microbiol.">
        <title>The Global Catalogue of Microorganisms (GCM) 10K type strain sequencing project: providing services to taxonomists for standard genome sequencing and annotation.</title>
        <authorList>
            <consortium name="The Broad Institute Genomics Platform"/>
            <consortium name="The Broad Institute Genome Sequencing Center for Infectious Disease"/>
            <person name="Wu L."/>
            <person name="Ma J."/>
        </authorList>
    </citation>
    <scope>NUCLEOTIDE SEQUENCE [LARGE SCALE GENOMIC DNA]</scope>
    <source>
        <strain evidence="2">KACC 14249</strain>
    </source>
</reference>
<proteinExistence type="predicted"/>
<protein>
    <submittedName>
        <fullName evidence="1">Uncharacterized protein</fullName>
    </submittedName>
</protein>
<keyword evidence="2" id="KW-1185">Reference proteome</keyword>
<dbReference type="Proteomes" id="UP001596189">
    <property type="component" value="Unassembled WGS sequence"/>
</dbReference>
<gene>
    <name evidence="1" type="ORF">ACFQDO_15990</name>
</gene>
<dbReference type="EMBL" id="JBHSRD010000006">
    <property type="protein sequence ID" value="MFC6008637.1"/>
    <property type="molecule type" value="Genomic_DNA"/>
</dbReference>
<evidence type="ECO:0000313" key="1">
    <source>
        <dbReference type="EMBL" id="MFC6008637.1"/>
    </source>
</evidence>